<dbReference type="PRINTS" id="PR00370">
    <property type="entry name" value="FMOXYGENASE"/>
</dbReference>
<keyword evidence="2" id="KW-0285">Flavoprotein</keyword>
<keyword evidence="6" id="KW-1185">Reference proteome</keyword>
<organism evidence="5 6">
    <name type="scientific">Rhizodiscina lignyota</name>
    <dbReference type="NCBI Taxonomy" id="1504668"/>
    <lineage>
        <taxon>Eukaryota</taxon>
        <taxon>Fungi</taxon>
        <taxon>Dikarya</taxon>
        <taxon>Ascomycota</taxon>
        <taxon>Pezizomycotina</taxon>
        <taxon>Dothideomycetes</taxon>
        <taxon>Pleosporomycetidae</taxon>
        <taxon>Aulographales</taxon>
        <taxon>Rhizodiscinaceae</taxon>
        <taxon>Rhizodiscina</taxon>
    </lineage>
</organism>
<dbReference type="GO" id="GO:0050661">
    <property type="term" value="F:NADP binding"/>
    <property type="evidence" value="ECO:0007669"/>
    <property type="project" value="InterPro"/>
</dbReference>
<dbReference type="GO" id="GO:0004499">
    <property type="term" value="F:N,N-dimethylaniline monooxygenase activity"/>
    <property type="evidence" value="ECO:0007669"/>
    <property type="project" value="InterPro"/>
</dbReference>
<dbReference type="AlphaFoldDB" id="A0A9P4ICP0"/>
<proteinExistence type="inferred from homology"/>
<dbReference type="PANTHER" id="PTHR42877:SF5">
    <property type="entry name" value="L-ORNITHINE N(5)-MONOOXYGENASE-RELATED"/>
    <property type="match status" value="1"/>
</dbReference>
<dbReference type="InterPro" id="IPR036188">
    <property type="entry name" value="FAD/NAD-bd_sf"/>
</dbReference>
<dbReference type="InterPro" id="IPR051209">
    <property type="entry name" value="FAD-bind_Monooxygenase_sf"/>
</dbReference>
<dbReference type="Gene3D" id="3.50.50.60">
    <property type="entry name" value="FAD/NAD(P)-binding domain"/>
    <property type="match status" value="2"/>
</dbReference>
<dbReference type="EMBL" id="ML978130">
    <property type="protein sequence ID" value="KAF2096107.1"/>
    <property type="molecule type" value="Genomic_DNA"/>
</dbReference>
<dbReference type="InterPro" id="IPR020946">
    <property type="entry name" value="Flavin_mOase-like"/>
</dbReference>
<dbReference type="Pfam" id="PF00743">
    <property type="entry name" value="FMO-like"/>
    <property type="match status" value="1"/>
</dbReference>
<protein>
    <submittedName>
        <fullName evidence="5">FAD/NAD(P)-binding domain-containing protein</fullName>
    </submittedName>
</protein>
<comment type="similarity">
    <text evidence="1">Belongs to the FAD-binding monooxygenase family.</text>
</comment>
<dbReference type="Proteomes" id="UP000799772">
    <property type="component" value="Unassembled WGS sequence"/>
</dbReference>
<gene>
    <name evidence="5" type="ORF">NA57DRAFT_67692</name>
</gene>
<dbReference type="OrthoDB" id="74360at2759"/>
<keyword evidence="3" id="KW-0274">FAD</keyword>
<dbReference type="SUPFAM" id="SSF51905">
    <property type="entry name" value="FAD/NAD(P)-binding domain"/>
    <property type="match status" value="2"/>
</dbReference>
<name>A0A9P4ICP0_9PEZI</name>
<accession>A0A9P4ICP0</accession>
<evidence type="ECO:0000256" key="1">
    <source>
        <dbReference type="ARBA" id="ARBA00010139"/>
    </source>
</evidence>
<evidence type="ECO:0000313" key="6">
    <source>
        <dbReference type="Proteomes" id="UP000799772"/>
    </source>
</evidence>
<reference evidence="5" key="1">
    <citation type="journal article" date="2020" name="Stud. Mycol.">
        <title>101 Dothideomycetes genomes: a test case for predicting lifestyles and emergence of pathogens.</title>
        <authorList>
            <person name="Haridas S."/>
            <person name="Albert R."/>
            <person name="Binder M."/>
            <person name="Bloem J."/>
            <person name="Labutti K."/>
            <person name="Salamov A."/>
            <person name="Andreopoulos B."/>
            <person name="Baker S."/>
            <person name="Barry K."/>
            <person name="Bills G."/>
            <person name="Bluhm B."/>
            <person name="Cannon C."/>
            <person name="Castanera R."/>
            <person name="Culley D."/>
            <person name="Daum C."/>
            <person name="Ezra D."/>
            <person name="Gonzalez J."/>
            <person name="Henrissat B."/>
            <person name="Kuo A."/>
            <person name="Liang C."/>
            <person name="Lipzen A."/>
            <person name="Lutzoni F."/>
            <person name="Magnuson J."/>
            <person name="Mondo S."/>
            <person name="Nolan M."/>
            <person name="Ohm R."/>
            <person name="Pangilinan J."/>
            <person name="Park H.-J."/>
            <person name="Ramirez L."/>
            <person name="Alfaro M."/>
            <person name="Sun H."/>
            <person name="Tritt A."/>
            <person name="Yoshinaga Y."/>
            <person name="Zwiers L.-H."/>
            <person name="Turgeon B."/>
            <person name="Goodwin S."/>
            <person name="Spatafora J."/>
            <person name="Crous P."/>
            <person name="Grigoriev I."/>
        </authorList>
    </citation>
    <scope>NUCLEOTIDE SEQUENCE</scope>
    <source>
        <strain evidence="5">CBS 133067</strain>
    </source>
</reference>
<evidence type="ECO:0000313" key="5">
    <source>
        <dbReference type="EMBL" id="KAF2096107.1"/>
    </source>
</evidence>
<dbReference type="InterPro" id="IPR000960">
    <property type="entry name" value="Flavin_mOase"/>
</dbReference>
<dbReference type="PANTHER" id="PTHR42877">
    <property type="entry name" value="L-ORNITHINE N(5)-MONOOXYGENASE-RELATED"/>
    <property type="match status" value="1"/>
</dbReference>
<sequence>MAPPPTRDEPRLIVIGCGVGGIALAANLKTRVGYHNFTIYEREKSLGGTWYLNTYPGVGCDVDSHLYSFSFNLNPDWSKRFAEQAEILKYLNGTVDKFGIRSHVRLGTEVVDATWVEGKGVWRVGLHDLETGHKYFKEAEMLVSCVGTISIPKDCDIPGWKDFKGEIWHSARWNHNYNLKDKRIAVVGNGCSAAQLVPEIVKQAKQVYQFQRSPQWIHERPNSEFSAFQKWCFRYVPLWNRIYRFYLWKNTDALHHLYSSESARSVRDRGEVTEHAIWYMKTTAPEKYHDILIPKFPLGCKRRLFDPGYLECLHSPNIELTTEPIQCFTETGIKTNKREIDVDAIVLSTGFKIQDFLCPIVVKGKGGITINEHWKNTRGAQAYNATFVTGFPNFGIVFGPNAFPAHNSVIYTHEVQVEYIIKAMIKPILKNDFKVIDVKEAAETRYANDVQSRLKDMVWSAGCSNWNLDESGRNTTNSPDNTWLFWWQLYWPVWKDFNTSGGKGKHPMHPAWKYAAGTLTLGILGEVFVLRQAGTLKPLIEHLRHFGSAIAS</sequence>
<evidence type="ECO:0000256" key="2">
    <source>
        <dbReference type="ARBA" id="ARBA00022630"/>
    </source>
</evidence>
<evidence type="ECO:0000256" key="3">
    <source>
        <dbReference type="ARBA" id="ARBA00022827"/>
    </source>
</evidence>
<evidence type="ECO:0000256" key="4">
    <source>
        <dbReference type="ARBA" id="ARBA00023002"/>
    </source>
</evidence>
<dbReference type="GO" id="GO:0050660">
    <property type="term" value="F:flavin adenine dinucleotide binding"/>
    <property type="evidence" value="ECO:0007669"/>
    <property type="project" value="InterPro"/>
</dbReference>
<comment type="caution">
    <text evidence="5">The sequence shown here is derived from an EMBL/GenBank/DDBJ whole genome shotgun (WGS) entry which is preliminary data.</text>
</comment>
<keyword evidence="4" id="KW-0560">Oxidoreductase</keyword>